<dbReference type="Proteomes" id="UP001221411">
    <property type="component" value="Unassembled WGS sequence"/>
</dbReference>
<keyword evidence="2" id="KW-0812">Transmembrane</keyword>
<keyword evidence="2" id="KW-0472">Membrane</keyword>
<keyword evidence="3" id="KW-0732">Signal</keyword>
<name>A0ABT5EFQ7_9BACT</name>
<feature type="compositionally biased region" description="Low complexity" evidence="1">
    <location>
        <begin position="178"/>
        <end position="192"/>
    </location>
</feature>
<proteinExistence type="predicted"/>
<evidence type="ECO:0008006" key="6">
    <source>
        <dbReference type="Google" id="ProtNLM"/>
    </source>
</evidence>
<feature type="signal peptide" evidence="3">
    <location>
        <begin position="1"/>
        <end position="29"/>
    </location>
</feature>
<feature type="compositionally biased region" description="Acidic residues" evidence="1">
    <location>
        <begin position="391"/>
        <end position="403"/>
    </location>
</feature>
<dbReference type="PROSITE" id="PS51257">
    <property type="entry name" value="PROKAR_LIPOPROTEIN"/>
    <property type="match status" value="1"/>
</dbReference>
<feature type="region of interest" description="Disordered" evidence="1">
    <location>
        <begin position="173"/>
        <end position="218"/>
    </location>
</feature>
<gene>
    <name evidence="4" type="ORF">POL67_02415</name>
</gene>
<reference evidence="4 5" key="1">
    <citation type="submission" date="2022-11" db="EMBL/GenBank/DDBJ databases">
        <title>Minimal conservation of predation-associated metabolite biosynthetic gene clusters underscores biosynthetic potential of Myxococcota including descriptions for ten novel species: Archangium lansinium sp. nov., Myxococcus landrumus sp. nov., Nannocystis bai.</title>
        <authorList>
            <person name="Ahearne A."/>
            <person name="Stevens C."/>
            <person name="Dowd S."/>
        </authorList>
    </citation>
    <scope>NUCLEOTIDE SEQUENCE [LARGE SCALE GENOMIC DNA]</scope>
    <source>
        <strain evidence="4 5">RJM3</strain>
    </source>
</reference>
<organism evidence="4 5">
    <name type="scientific">Polyangium mundeleinium</name>
    <dbReference type="NCBI Taxonomy" id="2995306"/>
    <lineage>
        <taxon>Bacteria</taxon>
        <taxon>Pseudomonadati</taxon>
        <taxon>Myxococcota</taxon>
        <taxon>Polyangia</taxon>
        <taxon>Polyangiales</taxon>
        <taxon>Polyangiaceae</taxon>
        <taxon>Polyangium</taxon>
    </lineage>
</organism>
<comment type="caution">
    <text evidence="4">The sequence shown here is derived from an EMBL/GenBank/DDBJ whole genome shotgun (WGS) entry which is preliminary data.</text>
</comment>
<sequence length="471" mass="47823">MRCTRSFARRSLAALALATTTACSASASAQGKPTLSGSWSASSVSESWSFDGWVDACGPKPRGQGGGGGSVQIREQGGELSIVGAGRAWSTAECWEQAPGLGRVSHSQSGGGRFWRTRCSLSNEKERITVTTTVSATDTSIAMQETSEHKVTAEGVTCTATASRSRSFGLVKRDGEEAAPSASASASASAAPSSPPASPPPSAAASAAVPAPKAPPNYCKVAGDPARLEVYPAKKTLRPGDRFSFRTVVTDSEGCGVWVKPTWTVTPGPFAAKVTVDGSGTVTVAEGAEEGRVELVATVSGKGVPIAVEITSPTKYDALLSAGTLDPQGPEQAAVAVIATGAVGGRKGVADDVGRERKQTFVAIVIGLAFALGFAGLVLMRRGRRPAETAPEADAELTEEAPAEAEAAAGAEDAEDAEAEAEAPKAQAPARSSPTRAGAPAGKVCPTCGERYGSEAQFCGADGTTLVPLNR</sequence>
<evidence type="ECO:0000256" key="2">
    <source>
        <dbReference type="SAM" id="Phobius"/>
    </source>
</evidence>
<keyword evidence="5" id="KW-1185">Reference proteome</keyword>
<feature type="region of interest" description="Disordered" evidence="1">
    <location>
        <begin position="389"/>
        <end position="446"/>
    </location>
</feature>
<evidence type="ECO:0000256" key="1">
    <source>
        <dbReference type="SAM" id="MobiDB-lite"/>
    </source>
</evidence>
<evidence type="ECO:0000313" key="5">
    <source>
        <dbReference type="Proteomes" id="UP001221411"/>
    </source>
</evidence>
<feature type="transmembrane region" description="Helical" evidence="2">
    <location>
        <begin position="361"/>
        <end position="380"/>
    </location>
</feature>
<feature type="compositionally biased region" description="Pro residues" evidence="1">
    <location>
        <begin position="193"/>
        <end position="202"/>
    </location>
</feature>
<dbReference type="RefSeq" id="WP_271915124.1">
    <property type="nucleotide sequence ID" value="NZ_JAQNDO010000001.1"/>
</dbReference>
<protein>
    <recommendedName>
        <fullName evidence="6">Zinc ribbon domain-containing protein</fullName>
    </recommendedName>
</protein>
<feature type="compositionally biased region" description="Acidic residues" evidence="1">
    <location>
        <begin position="412"/>
        <end position="421"/>
    </location>
</feature>
<feature type="chain" id="PRO_5047334003" description="Zinc ribbon domain-containing protein" evidence="3">
    <location>
        <begin position="30"/>
        <end position="471"/>
    </location>
</feature>
<dbReference type="EMBL" id="JAQNDO010000001">
    <property type="protein sequence ID" value="MDC0740182.1"/>
    <property type="molecule type" value="Genomic_DNA"/>
</dbReference>
<evidence type="ECO:0000313" key="4">
    <source>
        <dbReference type="EMBL" id="MDC0740182.1"/>
    </source>
</evidence>
<keyword evidence="2" id="KW-1133">Transmembrane helix</keyword>
<evidence type="ECO:0000256" key="3">
    <source>
        <dbReference type="SAM" id="SignalP"/>
    </source>
</evidence>
<accession>A0ABT5EFQ7</accession>